<evidence type="ECO:0000313" key="1">
    <source>
        <dbReference type="EMBL" id="DAD55801.1"/>
    </source>
</evidence>
<dbReference type="EMBL" id="BK029940">
    <property type="protein sequence ID" value="DAD55801.1"/>
    <property type="molecule type" value="Genomic_DNA"/>
</dbReference>
<name>A0A8D9PEP0_9VIRU</name>
<reference evidence="1" key="1">
    <citation type="journal article" date="2021" name="Proc. Natl. Acad. Sci. U.S.A.">
        <title>A Catalog of Tens of Thousands of Viruses from Human Metagenomes Reveals Hidden Associations with Chronic Diseases.</title>
        <authorList>
            <person name="Tisza M.J."/>
            <person name="Buck C.B."/>
        </authorList>
    </citation>
    <scope>NUCLEOTIDE SEQUENCE</scope>
    <source>
        <strain evidence="1">CtOZu12</strain>
    </source>
</reference>
<protein>
    <submittedName>
        <fullName evidence="1">Uncharacterized protein</fullName>
    </submittedName>
</protein>
<accession>A0A8D9PEP0</accession>
<proteinExistence type="predicted"/>
<organism evidence="1">
    <name type="scientific">Bacteriophage sp</name>
    <dbReference type="NCBI Taxonomy" id="38018"/>
    <lineage>
        <taxon>Viruses</taxon>
    </lineage>
</organism>
<sequence length="38" mass="4776">MPYKYNYLYSFNSPFFTGQSKRYYLKQDSILYCYQQLN</sequence>